<keyword evidence="3" id="KW-1185">Reference proteome</keyword>
<evidence type="ECO:0000256" key="1">
    <source>
        <dbReference type="SAM" id="MobiDB-lite"/>
    </source>
</evidence>
<feature type="region of interest" description="Disordered" evidence="1">
    <location>
        <begin position="65"/>
        <end position="92"/>
    </location>
</feature>
<evidence type="ECO:0000313" key="3">
    <source>
        <dbReference type="Proteomes" id="UP000284706"/>
    </source>
</evidence>
<organism evidence="2 3">
    <name type="scientific">Gymnopilus dilepis</name>
    <dbReference type="NCBI Taxonomy" id="231916"/>
    <lineage>
        <taxon>Eukaryota</taxon>
        <taxon>Fungi</taxon>
        <taxon>Dikarya</taxon>
        <taxon>Basidiomycota</taxon>
        <taxon>Agaricomycotina</taxon>
        <taxon>Agaricomycetes</taxon>
        <taxon>Agaricomycetidae</taxon>
        <taxon>Agaricales</taxon>
        <taxon>Agaricineae</taxon>
        <taxon>Hymenogastraceae</taxon>
        <taxon>Gymnopilus</taxon>
    </lineage>
</organism>
<name>A0A409Y1N3_9AGAR</name>
<dbReference type="Proteomes" id="UP000284706">
    <property type="component" value="Unassembled WGS sequence"/>
</dbReference>
<proteinExistence type="predicted"/>
<protein>
    <submittedName>
        <fullName evidence="2">Uncharacterized protein</fullName>
    </submittedName>
</protein>
<comment type="caution">
    <text evidence="2">The sequence shown here is derived from an EMBL/GenBank/DDBJ whole genome shotgun (WGS) entry which is preliminary data.</text>
</comment>
<dbReference type="EMBL" id="NHYE01001314">
    <property type="protein sequence ID" value="PPQ96927.1"/>
    <property type="molecule type" value="Genomic_DNA"/>
</dbReference>
<gene>
    <name evidence="2" type="ORF">CVT26_005913</name>
</gene>
<accession>A0A409Y1N3</accession>
<dbReference type="InParanoid" id="A0A409Y1N3"/>
<evidence type="ECO:0000313" key="2">
    <source>
        <dbReference type="EMBL" id="PPQ96927.1"/>
    </source>
</evidence>
<sequence>MEMRRWSSRKSRRKGARSCTHGVKEVLVLAATSVLVLCNPGAAAFVVVVGGADEGQLQATQIVKPDYAPSSGRENQTHVEPRFSGHSAPPAHSEHTHIFFHHPASNPTVFEPHQGCPMSLGQQLVCPSAYMHLHYPCDSLSLGNHSWLSLFEDHILLRIGSEDKLRWRCLSRQAWTDSAIAFEGVVLAGLDWAGLRLWVIGRWCVIARGGRGDGSSSQYCSLTLATTDSEVGEAW</sequence>
<dbReference type="AlphaFoldDB" id="A0A409Y1N3"/>
<reference evidence="2 3" key="1">
    <citation type="journal article" date="2018" name="Evol. Lett.">
        <title>Horizontal gene cluster transfer increased hallucinogenic mushroom diversity.</title>
        <authorList>
            <person name="Reynolds H.T."/>
            <person name="Vijayakumar V."/>
            <person name="Gluck-Thaler E."/>
            <person name="Korotkin H.B."/>
            <person name="Matheny P.B."/>
            <person name="Slot J.C."/>
        </authorList>
    </citation>
    <scope>NUCLEOTIDE SEQUENCE [LARGE SCALE GENOMIC DNA]</scope>
    <source>
        <strain evidence="2 3">SRW20</strain>
    </source>
</reference>